<dbReference type="Pfam" id="PF00149">
    <property type="entry name" value="Metallophos"/>
    <property type="match status" value="1"/>
</dbReference>
<dbReference type="InterPro" id="IPR004843">
    <property type="entry name" value="Calcineurin-like_PHP"/>
</dbReference>
<dbReference type="PANTHER" id="PTHR42988:SF2">
    <property type="entry name" value="CYCLIC NUCLEOTIDE PHOSPHODIESTERASE CBUA0032-RELATED"/>
    <property type="match status" value="1"/>
</dbReference>
<keyword evidence="2 6" id="KW-0378">Hydrolase</keyword>
<reference evidence="6 7" key="1">
    <citation type="submission" date="2024-09" db="EMBL/GenBank/DDBJ databases">
        <authorList>
            <person name="Sun Q."/>
            <person name="Mori K."/>
        </authorList>
    </citation>
    <scope>NUCLEOTIDE SEQUENCE [LARGE SCALE GENOMIC DNA]</scope>
    <source>
        <strain evidence="6 7">NCAIM B.02604</strain>
    </source>
</reference>
<keyword evidence="7" id="KW-1185">Reference proteome</keyword>
<dbReference type="Proteomes" id="UP001589862">
    <property type="component" value="Unassembled WGS sequence"/>
</dbReference>
<keyword evidence="3" id="KW-0408">Iron</keyword>
<evidence type="ECO:0000256" key="2">
    <source>
        <dbReference type="ARBA" id="ARBA00022801"/>
    </source>
</evidence>
<protein>
    <submittedName>
        <fullName evidence="6">Metallophosphoesterase family protein</fullName>
        <ecNumber evidence="6">3.1.-.-</ecNumber>
    </submittedName>
</protein>
<evidence type="ECO:0000313" key="7">
    <source>
        <dbReference type="Proteomes" id="UP001589862"/>
    </source>
</evidence>
<keyword evidence="1" id="KW-0479">Metal-binding</keyword>
<accession>A0ABV6P804</accession>
<gene>
    <name evidence="6" type="ORF">ACFFFR_02445</name>
</gene>
<dbReference type="PANTHER" id="PTHR42988">
    <property type="entry name" value="PHOSPHOHYDROLASE"/>
    <property type="match status" value="1"/>
</dbReference>
<evidence type="ECO:0000256" key="4">
    <source>
        <dbReference type="ARBA" id="ARBA00025742"/>
    </source>
</evidence>
<evidence type="ECO:0000256" key="3">
    <source>
        <dbReference type="ARBA" id="ARBA00023004"/>
    </source>
</evidence>
<dbReference type="Gene3D" id="3.60.21.10">
    <property type="match status" value="1"/>
</dbReference>
<evidence type="ECO:0000256" key="1">
    <source>
        <dbReference type="ARBA" id="ARBA00022723"/>
    </source>
</evidence>
<proteinExistence type="inferred from homology"/>
<dbReference type="EC" id="3.1.-.-" evidence="6"/>
<organism evidence="6 7">
    <name type="scientific">Micrococcoides hystricis</name>
    <dbReference type="NCBI Taxonomy" id="1572761"/>
    <lineage>
        <taxon>Bacteria</taxon>
        <taxon>Bacillati</taxon>
        <taxon>Actinomycetota</taxon>
        <taxon>Actinomycetes</taxon>
        <taxon>Micrococcales</taxon>
        <taxon>Micrococcaceae</taxon>
        <taxon>Micrococcoides</taxon>
    </lineage>
</organism>
<dbReference type="SUPFAM" id="SSF56300">
    <property type="entry name" value="Metallo-dependent phosphatases"/>
    <property type="match status" value="1"/>
</dbReference>
<dbReference type="RefSeq" id="WP_377457940.1">
    <property type="nucleotide sequence ID" value="NZ_JBHLUB010000002.1"/>
</dbReference>
<name>A0ABV6P804_9MICC</name>
<feature type="domain" description="Calcineurin-like phosphoesterase" evidence="5">
    <location>
        <begin position="7"/>
        <end position="223"/>
    </location>
</feature>
<dbReference type="InterPro" id="IPR050884">
    <property type="entry name" value="CNP_phosphodiesterase-III"/>
</dbReference>
<dbReference type="EMBL" id="JBHLUB010000002">
    <property type="protein sequence ID" value="MFC0581250.1"/>
    <property type="molecule type" value="Genomic_DNA"/>
</dbReference>
<comment type="caution">
    <text evidence="6">The sequence shown here is derived from an EMBL/GenBank/DDBJ whole genome shotgun (WGS) entry which is preliminary data.</text>
</comment>
<sequence>MTNTISLIQLSDLHLPNPGQLLPAAQCGPAPVVPVDPWQRLYDAVELIRDLRPHALAVTGDILDRANTEPETSLRMVADLFAQLTRDHGIPVVTIPGNHDAPGSIGEAFNLTSVRSMRTMQRRIKSTVHLVTTSAGILRVIGLDSGGYDQPHGHLDYDQLRWFEQELGREFDGHTVVLLHHPPVPAPVEVMADKQLANTEEFGLTISQNRMQIDLMLTGHFHHSHKTDFLGVPLWCGPAASYNVYGQWHWDTTGWLSVIELAKTKEPRILVLPLPASEFAKYEL</sequence>
<comment type="similarity">
    <text evidence="4">Belongs to the cyclic nucleotide phosphodiesterase class-III family.</text>
</comment>
<dbReference type="GO" id="GO:0016787">
    <property type="term" value="F:hydrolase activity"/>
    <property type="evidence" value="ECO:0007669"/>
    <property type="project" value="UniProtKB-KW"/>
</dbReference>
<dbReference type="InterPro" id="IPR029052">
    <property type="entry name" value="Metallo-depent_PP-like"/>
</dbReference>
<evidence type="ECO:0000313" key="6">
    <source>
        <dbReference type="EMBL" id="MFC0581250.1"/>
    </source>
</evidence>
<evidence type="ECO:0000259" key="5">
    <source>
        <dbReference type="Pfam" id="PF00149"/>
    </source>
</evidence>